<dbReference type="SUPFAM" id="SSF116842">
    <property type="entry name" value="XseB-like"/>
    <property type="match status" value="1"/>
</dbReference>
<keyword evidence="1" id="KW-0963">Cytoplasm</keyword>
<dbReference type="GO" id="GO:0009318">
    <property type="term" value="C:exodeoxyribonuclease VII complex"/>
    <property type="evidence" value="ECO:0007669"/>
    <property type="project" value="InterPro"/>
</dbReference>
<evidence type="ECO:0000256" key="2">
    <source>
        <dbReference type="ARBA" id="ARBA00022722"/>
    </source>
</evidence>
<dbReference type="GO" id="GO:0008855">
    <property type="term" value="F:exodeoxyribonuclease VII activity"/>
    <property type="evidence" value="ECO:0007669"/>
    <property type="project" value="InterPro"/>
</dbReference>
<dbReference type="Gene3D" id="1.10.287.1040">
    <property type="entry name" value="Exonuclease VII, small subunit"/>
    <property type="match status" value="1"/>
</dbReference>
<evidence type="ECO:0000256" key="1">
    <source>
        <dbReference type="ARBA" id="ARBA00022490"/>
    </source>
</evidence>
<keyword evidence="2" id="KW-0540">Nuclease</keyword>
<sequence>MATKKAAQSEPKGYAEAMREVESILSELDSNSVDVDVLAVKVERASFLINWCSERVTSAQMTVDSLVADLAEYVVEDGDDSEEDDFDDDEDFDDDDD</sequence>
<dbReference type="InterPro" id="IPR037004">
    <property type="entry name" value="Exonuc_VII_ssu_sf"/>
</dbReference>
<dbReference type="GO" id="GO:0006308">
    <property type="term" value="P:DNA catabolic process"/>
    <property type="evidence" value="ECO:0007669"/>
    <property type="project" value="InterPro"/>
</dbReference>
<dbReference type="AlphaFoldDB" id="A0A6J6E249"/>
<dbReference type="InterPro" id="IPR003761">
    <property type="entry name" value="Exonuc_VII_S"/>
</dbReference>
<evidence type="ECO:0000313" key="5">
    <source>
        <dbReference type="EMBL" id="CAB4570327.1"/>
    </source>
</evidence>
<gene>
    <name evidence="5" type="ORF">UFOPK1572_01323</name>
</gene>
<proteinExistence type="predicted"/>
<evidence type="ECO:0000256" key="3">
    <source>
        <dbReference type="ARBA" id="ARBA00022801"/>
    </source>
</evidence>
<organism evidence="5">
    <name type="scientific">freshwater metagenome</name>
    <dbReference type="NCBI Taxonomy" id="449393"/>
    <lineage>
        <taxon>unclassified sequences</taxon>
        <taxon>metagenomes</taxon>
        <taxon>ecological metagenomes</taxon>
    </lineage>
</organism>
<keyword evidence="3" id="KW-0378">Hydrolase</keyword>
<evidence type="ECO:0000256" key="4">
    <source>
        <dbReference type="SAM" id="MobiDB-lite"/>
    </source>
</evidence>
<dbReference type="Pfam" id="PF02609">
    <property type="entry name" value="Exonuc_VII_S"/>
    <property type="match status" value="1"/>
</dbReference>
<accession>A0A6J6E249</accession>
<protein>
    <submittedName>
        <fullName evidence="5">Unannotated protein</fullName>
    </submittedName>
</protein>
<name>A0A6J6E249_9ZZZZ</name>
<feature type="region of interest" description="Disordered" evidence="4">
    <location>
        <begin position="76"/>
        <end position="97"/>
    </location>
</feature>
<reference evidence="5" key="1">
    <citation type="submission" date="2020-05" db="EMBL/GenBank/DDBJ databases">
        <authorList>
            <person name="Chiriac C."/>
            <person name="Salcher M."/>
            <person name="Ghai R."/>
            <person name="Kavagutti S V."/>
        </authorList>
    </citation>
    <scope>NUCLEOTIDE SEQUENCE</scope>
</reference>
<dbReference type="EMBL" id="CAEZTC010000201">
    <property type="protein sequence ID" value="CAB4570327.1"/>
    <property type="molecule type" value="Genomic_DNA"/>
</dbReference>